<dbReference type="Gene3D" id="2.115.10.20">
    <property type="entry name" value="Glycosyl hydrolase domain, family 43"/>
    <property type="match status" value="1"/>
</dbReference>
<sequence length="574" mass="66783">MNVSTIAIFSEVQYDHKFGDINIYDFIPYKCEQDYHLILKRDEFLIIDDDTIEYIKSRLTEDMYLIPVIQEGRDDGILEPRLIRCTCTRKVSNRQGVILEDFHIETPSEDQPFGKVRGLIVDQEMDGAMNLIVNTCSMSMYLKWQCTDDIEYLTLAIINAGDNLTVKILIEIANKSMNKHKVVWNILQKIKEIQANNKTQYFFIDKNDKIQAKNEDQLYFVDCQNKINEIEHIIAYYIDAIDEGRSACDKIILNPISSSKHLAIKNMKYYPQKISCDMKRIEFECPKHYNVMNPSIILDDKGYRMILRSVNYLYFNGNWVSQDGTDIINTVNYLLQLDSDFNIVSSDKIEVKADYKRGIINRKIRGHEDARLFKHDGNLWYTATTLDTNPNGLHAISLCKLEGNIVTKLVPLLYKRGRVQKNWLPFSYNSKIHIIYGYAPLTILEVDENTGECKKLEGFRNYQGKYFRGSAGPVKYKSPQGEDGYLIMIHNTNTDYRIYYQRFVWLDDKMIMRYASTAFYFKQSRGLEFPAGMTLSNDGKKVLVSLGVNDSEAWIASIEFDVINEYLFTNGYRI</sequence>
<organism evidence="1">
    <name type="scientific">Pithovirus LCPAC401</name>
    <dbReference type="NCBI Taxonomy" id="2506595"/>
    <lineage>
        <taxon>Viruses</taxon>
        <taxon>Pithoviruses</taxon>
    </lineage>
</organism>
<name>A0A481Z9S8_9VIRU</name>
<dbReference type="EMBL" id="MK500577">
    <property type="protein sequence ID" value="QBK92376.1"/>
    <property type="molecule type" value="Genomic_DNA"/>
</dbReference>
<reference evidence="1" key="1">
    <citation type="journal article" date="2019" name="MBio">
        <title>Virus Genomes from Deep Sea Sediments Expand the Ocean Megavirome and Support Independent Origins of Viral Gigantism.</title>
        <authorList>
            <person name="Backstrom D."/>
            <person name="Yutin N."/>
            <person name="Jorgensen S.L."/>
            <person name="Dharamshi J."/>
            <person name="Homa F."/>
            <person name="Zaremba-Niedwiedzka K."/>
            <person name="Spang A."/>
            <person name="Wolf Y.I."/>
            <person name="Koonin E.V."/>
            <person name="Ettema T.J."/>
        </authorList>
    </citation>
    <scope>NUCLEOTIDE SEQUENCE</scope>
</reference>
<accession>A0A481Z9S8</accession>
<evidence type="ECO:0000313" key="1">
    <source>
        <dbReference type="EMBL" id="QBK92376.1"/>
    </source>
</evidence>
<proteinExistence type="predicted"/>
<protein>
    <submittedName>
        <fullName evidence="1">Uncharacterized protein</fullName>
    </submittedName>
</protein>
<gene>
    <name evidence="1" type="ORF">LCPAC401_00140</name>
</gene>
<dbReference type="InterPro" id="IPR023296">
    <property type="entry name" value="Glyco_hydro_beta-prop_sf"/>
</dbReference>
<dbReference type="SUPFAM" id="SSF75005">
    <property type="entry name" value="Arabinanase/levansucrase/invertase"/>
    <property type="match status" value="1"/>
</dbReference>